<dbReference type="OMA" id="NELTMTC"/>
<evidence type="ECO:0000313" key="1">
    <source>
        <dbReference type="EMBL" id="KAF4725207.1"/>
    </source>
</evidence>
<name>A0A7J6RWZ4_PEROL</name>
<sequence length="142" mass="16607">MLRCKYRPVLDEQDLWTIMDFDRQWIDIKRVKQNMAEKLQGYKDSLQRALDIDNEMMEQATTEHAEKEAMSPQLRDRVVKANSQITMLLSRLDDLSSSQIDETYAETLRDVTLMISVQVEPKLRRLQSTGLESLAIVHKSHL</sequence>
<dbReference type="AlphaFoldDB" id="A0A7J6RWZ4"/>
<evidence type="ECO:0000313" key="2">
    <source>
        <dbReference type="Proteomes" id="UP000553632"/>
    </source>
</evidence>
<accession>A0A7J6RWZ4</accession>
<proteinExistence type="predicted"/>
<dbReference type="EMBL" id="JABANO010022416">
    <property type="protein sequence ID" value="KAF4725207.1"/>
    <property type="molecule type" value="Genomic_DNA"/>
</dbReference>
<reference evidence="1 2" key="1">
    <citation type="submission" date="2020-04" db="EMBL/GenBank/DDBJ databases">
        <title>Perkinsus olseni comparative genomics.</title>
        <authorList>
            <person name="Bogema D.R."/>
        </authorList>
    </citation>
    <scope>NUCLEOTIDE SEQUENCE [LARGE SCALE GENOMIC DNA]</scope>
    <source>
        <strain evidence="1 2">ATCC PRA-207</strain>
    </source>
</reference>
<keyword evidence="2" id="KW-1185">Reference proteome</keyword>
<dbReference type="Proteomes" id="UP000553632">
    <property type="component" value="Unassembled WGS sequence"/>
</dbReference>
<organism evidence="1 2">
    <name type="scientific">Perkinsus olseni</name>
    <name type="common">Perkinsus atlanticus</name>
    <dbReference type="NCBI Taxonomy" id="32597"/>
    <lineage>
        <taxon>Eukaryota</taxon>
        <taxon>Sar</taxon>
        <taxon>Alveolata</taxon>
        <taxon>Perkinsozoa</taxon>
        <taxon>Perkinsea</taxon>
        <taxon>Perkinsida</taxon>
        <taxon>Perkinsidae</taxon>
        <taxon>Perkinsus</taxon>
    </lineage>
</organism>
<feature type="non-terminal residue" evidence="1">
    <location>
        <position position="1"/>
    </location>
</feature>
<protein>
    <submittedName>
        <fullName evidence="1">Uncharacterized protein</fullName>
    </submittedName>
</protein>
<comment type="caution">
    <text evidence="1">The sequence shown here is derived from an EMBL/GenBank/DDBJ whole genome shotgun (WGS) entry which is preliminary data.</text>
</comment>
<gene>
    <name evidence="1" type="ORF">FOZ63_019095</name>
</gene>